<dbReference type="InterPro" id="IPR016181">
    <property type="entry name" value="Acyl_CoA_acyltransferase"/>
</dbReference>
<reference evidence="4 5" key="1">
    <citation type="submission" date="2019-03" db="EMBL/GenBank/DDBJ databases">
        <title>Genomic Encyclopedia of Type Strains, Phase IV (KMG-IV): sequencing the most valuable type-strain genomes for metagenomic binning, comparative biology and taxonomic classification.</title>
        <authorList>
            <person name="Goeker M."/>
        </authorList>
    </citation>
    <scope>NUCLEOTIDE SEQUENCE [LARGE SCALE GENOMIC DNA]</scope>
    <source>
        <strain evidence="4 5">DSM 25082</strain>
    </source>
</reference>
<dbReference type="InterPro" id="IPR007041">
    <property type="entry name" value="Arg_succinylTrfase_AstA/AruG"/>
</dbReference>
<keyword evidence="1" id="KW-0056">Arginine metabolism</keyword>
<evidence type="ECO:0000313" key="5">
    <source>
        <dbReference type="Proteomes" id="UP000295357"/>
    </source>
</evidence>
<comment type="caution">
    <text evidence="4">The sequence shown here is derived from an EMBL/GenBank/DDBJ whole genome shotgun (WGS) entry which is preliminary data.</text>
</comment>
<dbReference type="PANTHER" id="PTHR30420:SF1">
    <property type="entry name" value="ARGININE N-SUCCINYLTRANSFERASE"/>
    <property type="match status" value="1"/>
</dbReference>
<proteinExistence type="predicted"/>
<dbReference type="RefSeq" id="WP_133602646.1">
    <property type="nucleotide sequence ID" value="NZ_JAUFPJ010000002.1"/>
</dbReference>
<evidence type="ECO:0000256" key="3">
    <source>
        <dbReference type="ARBA" id="ARBA00023315"/>
    </source>
</evidence>
<dbReference type="GO" id="GO:0006527">
    <property type="term" value="P:L-arginine catabolic process"/>
    <property type="evidence" value="ECO:0007669"/>
    <property type="project" value="InterPro"/>
</dbReference>
<keyword evidence="3" id="KW-0012">Acyltransferase</keyword>
<dbReference type="PANTHER" id="PTHR30420">
    <property type="entry name" value="N-SUCCINYLARGININE DIHYDROLASE"/>
    <property type="match status" value="1"/>
</dbReference>
<evidence type="ECO:0000256" key="1">
    <source>
        <dbReference type="ARBA" id="ARBA00022503"/>
    </source>
</evidence>
<dbReference type="GO" id="GO:0008791">
    <property type="term" value="F:arginine N-succinyltransferase activity"/>
    <property type="evidence" value="ECO:0007669"/>
    <property type="project" value="InterPro"/>
</dbReference>
<dbReference type="Pfam" id="PF04958">
    <property type="entry name" value="AstA"/>
    <property type="match status" value="1"/>
</dbReference>
<dbReference type="NCBIfam" id="TIGR03243">
    <property type="entry name" value="arg_catab_AOST"/>
    <property type="match status" value="1"/>
</dbReference>
<dbReference type="SUPFAM" id="SSF55729">
    <property type="entry name" value="Acyl-CoA N-acyltransferases (Nat)"/>
    <property type="match status" value="1"/>
</dbReference>
<sequence length="349" mass="38477">MSPAHDLLLRPVAPEDLPALERIAAATADGISSLPEDRERLRERIERSCQAFASEDAASGEETYLFVLEERGRVIGSSGIAASAGFHDRFYSYRNEFVVHASAALGVSQRLHTLHLCHDLTGVTLLTSFYIEPAYEAGLAPQLLSRARLLFIALFAERFNSRIAAEHPGLVDAQGHSPFWDAVGRRFFNMDYAQAEKVVGGRSKAFIADLMPHSPVYVPLLPEAAQFAIGQLHPVGELPFGILQDEGFDADTYIDIFDGGPTVEGRLELLRSVRQARRLALRPGALGLGQEHWHLVCTERRRDFRASLARLPAGVQELSPEHRVFERLGPPPGASVMVSPLDAVQEELR</sequence>
<organism evidence="4 5">
    <name type="scientific">Roseateles asaccharophilus</name>
    <dbReference type="NCBI Taxonomy" id="582607"/>
    <lineage>
        <taxon>Bacteria</taxon>
        <taxon>Pseudomonadati</taxon>
        <taxon>Pseudomonadota</taxon>
        <taxon>Betaproteobacteria</taxon>
        <taxon>Burkholderiales</taxon>
        <taxon>Sphaerotilaceae</taxon>
        <taxon>Roseateles</taxon>
    </lineage>
</organism>
<dbReference type="AlphaFoldDB" id="A0A4R6N9R9"/>
<dbReference type="Gene3D" id="3.40.630.30">
    <property type="match status" value="1"/>
</dbReference>
<protein>
    <submittedName>
        <fullName evidence="4">Arginine succinyltransferase</fullName>
    </submittedName>
</protein>
<name>A0A4R6N9R9_9BURK</name>
<dbReference type="OrthoDB" id="21121at2"/>
<gene>
    <name evidence="4" type="ORF">DFR39_102263</name>
</gene>
<keyword evidence="2 4" id="KW-0808">Transferase</keyword>
<evidence type="ECO:0000313" key="4">
    <source>
        <dbReference type="EMBL" id="TDP11879.1"/>
    </source>
</evidence>
<dbReference type="Proteomes" id="UP000295357">
    <property type="component" value="Unassembled WGS sequence"/>
</dbReference>
<evidence type="ECO:0000256" key="2">
    <source>
        <dbReference type="ARBA" id="ARBA00022679"/>
    </source>
</evidence>
<keyword evidence="5" id="KW-1185">Reference proteome</keyword>
<dbReference type="EMBL" id="SNXE01000002">
    <property type="protein sequence ID" value="TDP11879.1"/>
    <property type="molecule type" value="Genomic_DNA"/>
</dbReference>
<accession>A0A4R6N9R9</accession>